<accession>A0ABZ1BUU7</accession>
<name>A0ABZ1BUU7_9FIRM</name>
<reference evidence="3 4" key="1">
    <citation type="journal article" date="2024" name="Front. Microbiol.">
        <title>Novel thermophilic genera Geochorda gen. nov. and Carboxydochorda gen. nov. from the deep terrestrial subsurface reveal the ecophysiological diversity in the class Limnochordia.</title>
        <authorList>
            <person name="Karnachuk O.V."/>
            <person name="Lukina A.P."/>
            <person name="Avakyan M.R."/>
            <person name="Kadnikov V.V."/>
            <person name="Begmatov S."/>
            <person name="Beletsky A.V."/>
            <person name="Vlasova K.G."/>
            <person name="Novikov A.A."/>
            <person name="Shcherbakova V.A."/>
            <person name="Mardanov A.V."/>
            <person name="Ravin N.V."/>
        </authorList>
    </citation>
    <scope>NUCLEOTIDE SEQUENCE [LARGE SCALE GENOMIC DNA]</scope>
    <source>
        <strain evidence="3 4">L945</strain>
    </source>
</reference>
<keyword evidence="1" id="KW-0175">Coiled coil</keyword>
<feature type="region of interest" description="Disordered" evidence="2">
    <location>
        <begin position="177"/>
        <end position="196"/>
    </location>
</feature>
<feature type="coiled-coil region" evidence="1">
    <location>
        <begin position="137"/>
        <end position="171"/>
    </location>
</feature>
<dbReference type="RefSeq" id="WP_324715859.1">
    <property type="nucleotide sequence ID" value="NZ_CP141615.1"/>
</dbReference>
<evidence type="ECO:0000313" key="4">
    <source>
        <dbReference type="Proteomes" id="UP001332192"/>
    </source>
</evidence>
<dbReference type="Proteomes" id="UP001332192">
    <property type="component" value="Chromosome"/>
</dbReference>
<dbReference type="EMBL" id="CP141615">
    <property type="protein sequence ID" value="WRP16586.1"/>
    <property type="molecule type" value="Genomic_DNA"/>
</dbReference>
<evidence type="ECO:0000256" key="1">
    <source>
        <dbReference type="SAM" id="Coils"/>
    </source>
</evidence>
<sequence>MAPARKGPAVAPGGLPQLDDAARAIVLALAGWHARHGRGGEGRTLAELFQAARARGETVPPEDVLKGAAERLVFAGLVDARPTGTGRQRLRLTEAGLELAGRLQAQAPPARPVAPRRRAARRAGATATAVDPIPGRVEALEGRLSTVEARVQAMEALLGSASERMARLEALLGAPSARPRAGAGETQPDSSPPPLSLEAFRERLLATIDRLDRETRQFGLVPVPQVRKALAGVVDGEAFDRLVLELAARREVWLVPHDHPASLSPEQQAGSIRDPWLGQLYYWFRRGM</sequence>
<organism evidence="3 4">
    <name type="scientific">Carboxydichorda subterranea</name>
    <dbReference type="NCBI Taxonomy" id="3109565"/>
    <lineage>
        <taxon>Bacteria</taxon>
        <taxon>Bacillati</taxon>
        <taxon>Bacillota</taxon>
        <taxon>Limnochordia</taxon>
        <taxon>Limnochordales</taxon>
        <taxon>Geochordaceae</taxon>
        <taxon>Carboxydichorda</taxon>
    </lineage>
</organism>
<evidence type="ECO:0000313" key="3">
    <source>
        <dbReference type="EMBL" id="WRP16586.1"/>
    </source>
</evidence>
<keyword evidence="4" id="KW-1185">Reference proteome</keyword>
<proteinExistence type="predicted"/>
<protein>
    <submittedName>
        <fullName evidence="3">Uncharacterized protein</fullName>
    </submittedName>
</protein>
<evidence type="ECO:0000256" key="2">
    <source>
        <dbReference type="SAM" id="MobiDB-lite"/>
    </source>
</evidence>
<gene>
    <name evidence="3" type="ORF">U7230_10845</name>
</gene>